<gene>
    <name evidence="1" type="ORF">CDAR_218321</name>
</gene>
<reference evidence="1 2" key="1">
    <citation type="submission" date="2021-06" db="EMBL/GenBank/DDBJ databases">
        <title>Caerostris darwini draft genome.</title>
        <authorList>
            <person name="Kono N."/>
            <person name="Arakawa K."/>
        </authorList>
    </citation>
    <scope>NUCLEOTIDE SEQUENCE [LARGE SCALE GENOMIC DNA]</scope>
</reference>
<organism evidence="1 2">
    <name type="scientific">Caerostris darwini</name>
    <dbReference type="NCBI Taxonomy" id="1538125"/>
    <lineage>
        <taxon>Eukaryota</taxon>
        <taxon>Metazoa</taxon>
        <taxon>Ecdysozoa</taxon>
        <taxon>Arthropoda</taxon>
        <taxon>Chelicerata</taxon>
        <taxon>Arachnida</taxon>
        <taxon>Araneae</taxon>
        <taxon>Araneomorphae</taxon>
        <taxon>Entelegynae</taxon>
        <taxon>Araneoidea</taxon>
        <taxon>Araneidae</taxon>
        <taxon>Caerostris</taxon>
    </lineage>
</organism>
<proteinExistence type="predicted"/>
<name>A0AAV4R8B2_9ARAC</name>
<keyword evidence="2" id="KW-1185">Reference proteome</keyword>
<protein>
    <submittedName>
        <fullName evidence="1">Uncharacterized protein</fullName>
    </submittedName>
</protein>
<accession>A0AAV4R8B2</accession>
<dbReference type="EMBL" id="BPLQ01005796">
    <property type="protein sequence ID" value="GIY17264.1"/>
    <property type="molecule type" value="Genomic_DNA"/>
</dbReference>
<sequence>MLNCIYSSPSFETLKTVRKTHEKLSREHLHLARMRRIFPQPNGLLVITNSNSFGVATPASLRRTHGSALRAERVHALLSHAWVDGIVIRSTKDLLRHQREKFDASVGSKVGFPALHVVGNFFFCGMDYGWTSVCEMFWDKMIVF</sequence>
<comment type="caution">
    <text evidence="1">The sequence shown here is derived from an EMBL/GenBank/DDBJ whole genome shotgun (WGS) entry which is preliminary data.</text>
</comment>
<evidence type="ECO:0000313" key="2">
    <source>
        <dbReference type="Proteomes" id="UP001054837"/>
    </source>
</evidence>
<dbReference type="AlphaFoldDB" id="A0AAV4R8B2"/>
<dbReference type="Proteomes" id="UP001054837">
    <property type="component" value="Unassembled WGS sequence"/>
</dbReference>
<evidence type="ECO:0000313" key="1">
    <source>
        <dbReference type="EMBL" id="GIY17264.1"/>
    </source>
</evidence>